<keyword evidence="1" id="KW-0863">Zinc-finger</keyword>
<feature type="region of interest" description="Disordered" evidence="2">
    <location>
        <begin position="231"/>
        <end position="307"/>
    </location>
</feature>
<reference evidence="4 5" key="1">
    <citation type="submission" date="2024-04" db="EMBL/GenBank/DDBJ databases">
        <title>Phyllosticta paracitricarpa is synonymous to the EU quarantine fungus P. citricarpa based on phylogenomic analyses.</title>
        <authorList>
            <consortium name="Lawrence Berkeley National Laboratory"/>
            <person name="Van Ingen-Buijs V.A."/>
            <person name="Van Westerhoven A.C."/>
            <person name="Haridas S."/>
            <person name="Skiadas P."/>
            <person name="Martin F."/>
            <person name="Groenewald J.Z."/>
            <person name="Crous P.W."/>
            <person name="Seidl M.F."/>
        </authorList>
    </citation>
    <scope>NUCLEOTIDE SEQUENCE [LARGE SCALE GENOMIC DNA]</scope>
    <source>
        <strain evidence="4 5">CBS 123374</strain>
    </source>
</reference>
<feature type="compositionally biased region" description="Low complexity" evidence="2">
    <location>
        <begin position="545"/>
        <end position="557"/>
    </location>
</feature>
<dbReference type="PROSITE" id="PS50103">
    <property type="entry name" value="ZF_C3H1"/>
    <property type="match status" value="1"/>
</dbReference>
<sequence>MNHGEPAPVFRTFIRPVWFIRRDNGNYVPVLAADELPSEVHLEGVPRSINLDDAQGMKFLGNLCHTGQTYSLVPRDQKIAEAPTANCAPPKPAQTQQPEHHMGVQSRASDKQETVAADGKPLFAVNDAIVKALPEVVGRFNYTGQPPLPPSGKQPDQTKKEYCTYWIKTGGCDFTQQGCMFKHEMPDPKTLREKVGINYIPKWWTDKHPSCNPLPPTWMKERIRYQDAASTKLPPFQHTENGDDADVSSSSEHEQSRPSNVPHNATDVAGAFHSSSFKAPDADHNQKAKDDGPCGRSQEPSSDPELNYVHVPLLDGQKSHRALERAFRTSNPSRHATGPVGEAKAGPATFDPHRRFPSYPGPRDPAGRSPPKKEVNNFFKYVRTSSAPPPPNSPVLAPESSVPQGPRTVHQAVHRPTPTAASTATTDASQPADHFDAGTLKPKPLAIVSKLVKSGPDSSRDLAAQGGRLSSRHASHLTSSDGSRTHTQEHLLDLEIDDVDHGPLVKSSTSASHSGHCVTPIEAHYAIDNEADFEELILVSEHDSSSSINSGSITSGNDGRGTRTRSSSLDWDSEVPSFEPSRVVESARRMEKSPKTGHVAPRGKFEKMVSRQKPVGGSSPHSGSSAGATTPAAPRERKHSGGARGGLRPAKMRRPAVAETDIVGPSAGPLTGPKSEAQRREGKVVPIKIRRTKVVNHGQGGQGMKMQQVRVEVKQQKEV</sequence>
<evidence type="ECO:0000313" key="5">
    <source>
        <dbReference type="Proteomes" id="UP001492380"/>
    </source>
</evidence>
<accession>A0ABR1YZC2</accession>
<proteinExistence type="predicted"/>
<feature type="zinc finger region" description="C3H1-type" evidence="1">
    <location>
        <begin position="157"/>
        <end position="186"/>
    </location>
</feature>
<gene>
    <name evidence="4" type="ORF">HDK90DRAFT_522545</name>
</gene>
<dbReference type="Proteomes" id="UP001492380">
    <property type="component" value="Unassembled WGS sequence"/>
</dbReference>
<evidence type="ECO:0000256" key="1">
    <source>
        <dbReference type="PROSITE-ProRule" id="PRU00723"/>
    </source>
</evidence>
<name>A0ABR1YZC2_9PEZI</name>
<evidence type="ECO:0000313" key="4">
    <source>
        <dbReference type="EMBL" id="KAK8244052.1"/>
    </source>
</evidence>
<dbReference type="EMBL" id="JBBWRZ010000002">
    <property type="protein sequence ID" value="KAK8244052.1"/>
    <property type="molecule type" value="Genomic_DNA"/>
</dbReference>
<feature type="compositionally biased region" description="Basic and acidic residues" evidence="2">
    <location>
        <begin position="280"/>
        <end position="293"/>
    </location>
</feature>
<feature type="region of interest" description="Disordered" evidence="2">
    <location>
        <begin position="454"/>
        <end position="486"/>
    </location>
</feature>
<comment type="caution">
    <text evidence="4">The sequence shown here is derived from an EMBL/GenBank/DDBJ whole genome shotgun (WGS) entry which is preliminary data.</text>
</comment>
<feature type="region of interest" description="Disordered" evidence="2">
    <location>
        <begin position="83"/>
        <end position="103"/>
    </location>
</feature>
<feature type="region of interest" description="Disordered" evidence="2">
    <location>
        <begin position="328"/>
        <end position="441"/>
    </location>
</feature>
<keyword evidence="1" id="KW-0862">Zinc</keyword>
<evidence type="ECO:0000259" key="3">
    <source>
        <dbReference type="PROSITE" id="PS50103"/>
    </source>
</evidence>
<keyword evidence="5" id="KW-1185">Reference proteome</keyword>
<feature type="compositionally biased region" description="Basic and acidic residues" evidence="2">
    <location>
        <begin position="585"/>
        <end position="594"/>
    </location>
</feature>
<dbReference type="InterPro" id="IPR000571">
    <property type="entry name" value="Znf_CCCH"/>
</dbReference>
<feature type="compositionally biased region" description="Low complexity" evidence="2">
    <location>
        <begin position="616"/>
        <end position="633"/>
    </location>
</feature>
<keyword evidence="1" id="KW-0479">Metal-binding</keyword>
<feature type="region of interest" description="Disordered" evidence="2">
    <location>
        <begin position="541"/>
        <end position="719"/>
    </location>
</feature>
<organism evidence="4 5">
    <name type="scientific">Phyllosticta capitalensis</name>
    <dbReference type="NCBI Taxonomy" id="121624"/>
    <lineage>
        <taxon>Eukaryota</taxon>
        <taxon>Fungi</taxon>
        <taxon>Dikarya</taxon>
        <taxon>Ascomycota</taxon>
        <taxon>Pezizomycotina</taxon>
        <taxon>Dothideomycetes</taxon>
        <taxon>Dothideomycetes incertae sedis</taxon>
        <taxon>Botryosphaeriales</taxon>
        <taxon>Phyllostictaceae</taxon>
        <taxon>Phyllosticta</taxon>
    </lineage>
</organism>
<protein>
    <recommendedName>
        <fullName evidence="3">C3H1-type domain-containing protein</fullName>
    </recommendedName>
</protein>
<evidence type="ECO:0000256" key="2">
    <source>
        <dbReference type="SAM" id="MobiDB-lite"/>
    </source>
</evidence>
<feature type="compositionally biased region" description="Low complexity" evidence="2">
    <location>
        <begin position="416"/>
        <end position="432"/>
    </location>
</feature>
<feature type="domain" description="C3H1-type" evidence="3">
    <location>
        <begin position="157"/>
        <end position="186"/>
    </location>
</feature>